<dbReference type="Proteomes" id="UP001055072">
    <property type="component" value="Unassembled WGS sequence"/>
</dbReference>
<reference evidence="1" key="1">
    <citation type="journal article" date="2021" name="Environ. Microbiol.">
        <title>Gene family expansions and transcriptome signatures uncover fungal adaptations to wood decay.</title>
        <authorList>
            <person name="Hage H."/>
            <person name="Miyauchi S."/>
            <person name="Viragh M."/>
            <person name="Drula E."/>
            <person name="Min B."/>
            <person name="Chaduli D."/>
            <person name="Navarro D."/>
            <person name="Favel A."/>
            <person name="Norest M."/>
            <person name="Lesage-Meessen L."/>
            <person name="Balint B."/>
            <person name="Merenyi Z."/>
            <person name="de Eugenio L."/>
            <person name="Morin E."/>
            <person name="Martinez A.T."/>
            <person name="Baldrian P."/>
            <person name="Stursova M."/>
            <person name="Martinez M.J."/>
            <person name="Novotny C."/>
            <person name="Magnuson J.K."/>
            <person name="Spatafora J.W."/>
            <person name="Maurice S."/>
            <person name="Pangilinan J."/>
            <person name="Andreopoulos W."/>
            <person name="LaButti K."/>
            <person name="Hundley H."/>
            <person name="Na H."/>
            <person name="Kuo A."/>
            <person name="Barry K."/>
            <person name="Lipzen A."/>
            <person name="Henrissat B."/>
            <person name="Riley R."/>
            <person name="Ahrendt S."/>
            <person name="Nagy L.G."/>
            <person name="Grigoriev I.V."/>
            <person name="Martin F."/>
            <person name="Rosso M.N."/>
        </authorList>
    </citation>
    <scope>NUCLEOTIDE SEQUENCE</scope>
    <source>
        <strain evidence="1">CBS 384.51</strain>
    </source>
</reference>
<name>A0ACB8U2H5_9APHY</name>
<evidence type="ECO:0000313" key="2">
    <source>
        <dbReference type="Proteomes" id="UP001055072"/>
    </source>
</evidence>
<organism evidence="1 2">
    <name type="scientific">Irpex rosettiformis</name>
    <dbReference type="NCBI Taxonomy" id="378272"/>
    <lineage>
        <taxon>Eukaryota</taxon>
        <taxon>Fungi</taxon>
        <taxon>Dikarya</taxon>
        <taxon>Basidiomycota</taxon>
        <taxon>Agaricomycotina</taxon>
        <taxon>Agaricomycetes</taxon>
        <taxon>Polyporales</taxon>
        <taxon>Irpicaceae</taxon>
        <taxon>Irpex</taxon>
    </lineage>
</organism>
<evidence type="ECO:0000313" key="1">
    <source>
        <dbReference type="EMBL" id="KAI0088396.1"/>
    </source>
</evidence>
<protein>
    <submittedName>
        <fullName evidence="1">MFS general substrate transporter</fullName>
    </submittedName>
</protein>
<gene>
    <name evidence="1" type="ORF">BDY19DRAFT_891270</name>
</gene>
<accession>A0ACB8U2H5</accession>
<proteinExistence type="predicted"/>
<dbReference type="EMBL" id="MU274914">
    <property type="protein sequence ID" value="KAI0088396.1"/>
    <property type="molecule type" value="Genomic_DNA"/>
</dbReference>
<comment type="caution">
    <text evidence="1">The sequence shown here is derived from an EMBL/GenBank/DDBJ whole genome shotgun (WGS) entry which is preliminary data.</text>
</comment>
<sequence>MTGSASLTRSLEEELDKKPDIEHDEIVDLEAPTQTPGAGSTGSSRKDAALTILGESPPSIIVTAEQDRAVLRKIDLWLMPVIFIVYFLQQLDKSSLSYASVFGIQEDAHLRGKQYSWLGSIVYVAQLVWQPISSYLIVRMPVAKYLFVNVFMWGVVVSCSAAAHNFSGLIAARFFLGIFEATVAPCFITITQMWWRRREQTMRLGIWYAANAATGLVGSLLAWGIGHIKSNVLLPWQTIFLFVGLLTVVLSPLVWIILPDSPPKARFLNHEEKIFAVERLRANNMGMEAKIWKWEQVWDVVLDLKTYLWFAMLFLCALPSGGIGTFGPLIIKGFGFNQFETLLFNIPFAAMQLVLTIVASWVATRIKLKSPVMLFLTLPPIAGAVALLSLGRGPELRNTLLGCYYVLSFFNALQPMLYSWSSQNTAGHTKKLCTTAAVFVAQCVGNIVGPLLYTSEEAPEYRRGLIANLVCWIALAVTVIITSAYLTFLNRRHAKTRHRAGKAADIVDTSLESAKDAERLQQLNRDKERKEGADPNVLNAKAFDDLTDTRNEDFIYVL</sequence>
<keyword evidence="2" id="KW-1185">Reference proteome</keyword>